<comment type="caution">
    <text evidence="2">The sequence shown here is derived from an EMBL/GenBank/DDBJ whole genome shotgun (WGS) entry which is preliminary data.</text>
</comment>
<gene>
    <name evidence="2" type="ORF">K6753_11490</name>
</gene>
<feature type="transmembrane region" description="Helical" evidence="1">
    <location>
        <begin position="12"/>
        <end position="33"/>
    </location>
</feature>
<keyword evidence="1" id="KW-1133">Transmembrane helix</keyword>
<feature type="transmembrane region" description="Helical" evidence="1">
    <location>
        <begin position="112"/>
        <end position="135"/>
    </location>
</feature>
<organism evidence="2 3">
    <name type="scientific">Novilysobacter selenitireducens</name>
    <dbReference type="NCBI Taxonomy" id="2872639"/>
    <lineage>
        <taxon>Bacteria</taxon>
        <taxon>Pseudomonadati</taxon>
        <taxon>Pseudomonadota</taxon>
        <taxon>Gammaproteobacteria</taxon>
        <taxon>Lysobacterales</taxon>
        <taxon>Lysobacteraceae</taxon>
        <taxon>Novilysobacter</taxon>
    </lineage>
</organism>
<keyword evidence="3" id="KW-1185">Reference proteome</keyword>
<proteinExistence type="predicted"/>
<accession>A0ABS7T8E9</accession>
<dbReference type="Proteomes" id="UP001430954">
    <property type="component" value="Unassembled WGS sequence"/>
</dbReference>
<sequence>MSTITAPTPPRSHWIVATIALLWNLLGLAMFAMQVTMSPETLAALPAEQRQVYEATPMWINAAFGVAVIAGVLGAIGLLVRRRWAAMLFAISLVALVVQILGAYLVTPAWSAYGAAGLLMPALLLAIAAALWSYARQAAARGWLR</sequence>
<evidence type="ECO:0000313" key="3">
    <source>
        <dbReference type="Proteomes" id="UP001430954"/>
    </source>
</evidence>
<keyword evidence="1" id="KW-0812">Transmembrane</keyword>
<evidence type="ECO:0000313" key="2">
    <source>
        <dbReference type="EMBL" id="MBZ4040153.1"/>
    </source>
</evidence>
<protein>
    <recommendedName>
        <fullName evidence="4">Sugar transporter</fullName>
    </recommendedName>
</protein>
<evidence type="ECO:0000256" key="1">
    <source>
        <dbReference type="SAM" id="Phobius"/>
    </source>
</evidence>
<reference evidence="2 3" key="1">
    <citation type="submission" date="2021-09" db="EMBL/GenBank/DDBJ databases">
        <title>Lysobacter sp. 13A isolated from the river sediment.</title>
        <authorList>
            <person name="Liu H."/>
            <person name="Li S."/>
            <person name="Mao S."/>
        </authorList>
    </citation>
    <scope>NUCLEOTIDE SEQUENCE [LARGE SCALE GENOMIC DNA]</scope>
    <source>
        <strain evidence="2 3">13A</strain>
    </source>
</reference>
<feature type="transmembrane region" description="Helical" evidence="1">
    <location>
        <begin position="58"/>
        <end position="80"/>
    </location>
</feature>
<evidence type="ECO:0008006" key="4">
    <source>
        <dbReference type="Google" id="ProtNLM"/>
    </source>
</evidence>
<dbReference type="RefSeq" id="WP_223676609.1">
    <property type="nucleotide sequence ID" value="NZ_JAINZW010000005.1"/>
</dbReference>
<feature type="transmembrane region" description="Helical" evidence="1">
    <location>
        <begin position="87"/>
        <end position="106"/>
    </location>
</feature>
<name>A0ABS7T8E9_9GAMM</name>
<dbReference type="EMBL" id="JAINZW010000005">
    <property type="protein sequence ID" value="MBZ4040153.1"/>
    <property type="molecule type" value="Genomic_DNA"/>
</dbReference>
<keyword evidence="1" id="KW-0472">Membrane</keyword>